<name>A0AAV9WZE8_9PEZI</name>
<evidence type="ECO:0000259" key="2">
    <source>
        <dbReference type="Pfam" id="PF22974"/>
    </source>
</evidence>
<feature type="signal peptide" evidence="1">
    <location>
        <begin position="1"/>
        <end position="22"/>
    </location>
</feature>
<dbReference type="InterPro" id="IPR054293">
    <property type="entry name" value="DUF7029"/>
</dbReference>
<evidence type="ECO:0000256" key="1">
    <source>
        <dbReference type="SAM" id="SignalP"/>
    </source>
</evidence>
<evidence type="ECO:0000313" key="4">
    <source>
        <dbReference type="EMBL" id="KAK6530058.1"/>
    </source>
</evidence>
<organism evidence="4 5">
    <name type="scientific">Orbilia ellipsospora</name>
    <dbReference type="NCBI Taxonomy" id="2528407"/>
    <lineage>
        <taxon>Eukaryota</taxon>
        <taxon>Fungi</taxon>
        <taxon>Dikarya</taxon>
        <taxon>Ascomycota</taxon>
        <taxon>Pezizomycotina</taxon>
        <taxon>Orbiliomycetes</taxon>
        <taxon>Orbiliales</taxon>
        <taxon>Orbiliaceae</taxon>
        <taxon>Orbilia</taxon>
    </lineage>
</organism>
<reference evidence="4 5" key="1">
    <citation type="submission" date="2019-10" db="EMBL/GenBank/DDBJ databases">
        <authorList>
            <person name="Palmer J.M."/>
        </authorList>
    </citation>
    <scope>NUCLEOTIDE SEQUENCE [LARGE SCALE GENOMIC DNA]</scope>
    <source>
        <strain evidence="4 5">TWF694</strain>
    </source>
</reference>
<feature type="domain" description="DUF7223" evidence="3">
    <location>
        <begin position="291"/>
        <end position="508"/>
    </location>
</feature>
<dbReference type="InterPro" id="IPR055647">
    <property type="entry name" value="DUF7223"/>
</dbReference>
<feature type="chain" id="PRO_5043508243" evidence="1">
    <location>
        <begin position="23"/>
        <end position="659"/>
    </location>
</feature>
<comment type="caution">
    <text evidence="4">The sequence shown here is derived from an EMBL/GenBank/DDBJ whole genome shotgun (WGS) entry which is preliminary data.</text>
</comment>
<dbReference type="EMBL" id="JAVHJO010000013">
    <property type="protein sequence ID" value="KAK6530058.1"/>
    <property type="molecule type" value="Genomic_DNA"/>
</dbReference>
<keyword evidence="1" id="KW-0732">Signal</keyword>
<dbReference type="Proteomes" id="UP001365542">
    <property type="component" value="Unassembled WGS sequence"/>
</dbReference>
<dbReference type="Pfam" id="PF22974">
    <property type="entry name" value="DUF7029"/>
    <property type="match status" value="1"/>
</dbReference>
<proteinExistence type="predicted"/>
<dbReference type="AlphaFoldDB" id="A0AAV9WZE8"/>
<sequence length="659" mass="73142">MLFNSLAFLTCAYAILGPQALAGPVTSSDAGVVAKKPLEWKVPNGYQELSPVSEEDLNTPKFRRRDAGKVEWKVPQGYQEMTAVPEEELLPPHMRKRADDIFRLSPQKELDMVFRGAQSGGSTSLVAKVKAQPHSDHPIVDLQHFKTLLQSHSIFKTPNIIDLTFKSKDQVEYAMKAWDWVNKKDADYFFMVVQVPAPENPKILRTKLHNVTKVEVNGLDTKLTAIELPWEAIGELDISVGSVQVKQQKHTRDLAKRFQLDPTFPIDVSYGQPGAEIVMHGSTFGADVLDVGKASVKCVNCYAAGQVELAARFRTEFTKIKEASISVKTKNLGAVMDIEAVLELAKAKEIRHEIISFPIGPITVWGIFNFGPKLSFEGYTQFSAKGKVQVGAKLDARVPDSEAYLDLANPKSSRVNGFDKTTLEWDAGVRDSGVSLTGTSAIITKVGVSVDILESGVQSDLELWLPKVDYSVAAGIKTGGWCPKNADAKATAGINGNAKAGFQLNFVGLEGTGVLKAHIPKQDWTPEWGVKTLASLDFCRAVDPLGFGKKLLYDLTKKRKLPTPSTPAKKEYPADEVMRVEFEKVWKWLKLKRVESYVLRHEDGEFIKRGPKEEFIKNWRGTGRKFRIFNSETQKDEDFEVCQNRSAYVQKVVGSCSGF</sequence>
<protein>
    <submittedName>
        <fullName evidence="4">Uncharacterized protein</fullName>
    </submittedName>
</protein>
<evidence type="ECO:0000259" key="3">
    <source>
        <dbReference type="Pfam" id="PF23865"/>
    </source>
</evidence>
<gene>
    <name evidence="4" type="ORF">TWF694_003432</name>
</gene>
<dbReference type="Pfam" id="PF23865">
    <property type="entry name" value="DUF7223"/>
    <property type="match status" value="1"/>
</dbReference>
<accession>A0AAV9WZE8</accession>
<feature type="domain" description="DUF7029" evidence="2">
    <location>
        <begin position="133"/>
        <end position="233"/>
    </location>
</feature>
<keyword evidence="5" id="KW-1185">Reference proteome</keyword>
<evidence type="ECO:0000313" key="5">
    <source>
        <dbReference type="Proteomes" id="UP001365542"/>
    </source>
</evidence>